<dbReference type="Proteomes" id="UP000000758">
    <property type="component" value="Chromosome"/>
</dbReference>
<reference evidence="1 2" key="1">
    <citation type="journal article" date="2006" name="Proc. Natl. Acad. Sci. U.S.A.">
        <title>Genomic analysis of the uncultivated marine crenarchaeote Cenarchaeum symbiosum.</title>
        <authorList>
            <person name="Hallam S.J."/>
            <person name="Konstantinidis K.T."/>
            <person name="Putnam N."/>
            <person name="Schleper C."/>
            <person name="Watanabe Y."/>
            <person name="Sugahara J."/>
            <person name="Preston C."/>
            <person name="de la Torre J."/>
            <person name="Richardson P.M."/>
            <person name="DeLong E.F."/>
        </authorList>
    </citation>
    <scope>NUCLEOTIDE SEQUENCE [LARGE SCALE GENOMIC DNA]</scope>
    <source>
        <strain evidence="2">A</strain>
    </source>
</reference>
<dbReference type="KEGG" id="csy:CENSYa_1467"/>
<dbReference type="EnsemblBacteria" id="ABK78089">
    <property type="protein sequence ID" value="ABK78089"/>
    <property type="gene ID" value="CENSYa_1467"/>
</dbReference>
<proteinExistence type="predicted"/>
<dbReference type="HOGENOM" id="CLU_1243077_0_0_2"/>
<dbReference type="STRING" id="414004.CENSYa_1467"/>
<evidence type="ECO:0000313" key="1">
    <source>
        <dbReference type="EMBL" id="ABK78089.1"/>
    </source>
</evidence>
<dbReference type="PATRIC" id="fig|414004.10.peg.1349"/>
<sequence>MLSVQMDLLKERPVIYYTPLDNKGHYICYGFKRGREESCMVDAAGDNSQIYSPVVRIKALPNSLRAGNGEGHKYQPIELEDLASLARLSYGYEETPFPVFAFPRGGRWFTGVFVNFSEEGASYFCHVVLDEEPSRPFIRFSSNGAEPSFVDNISEHGYSYIKVIKLKETHPLVDYEQIQR</sequence>
<organism evidence="1 2">
    <name type="scientific">Cenarchaeum symbiosum (strain A)</name>
    <dbReference type="NCBI Taxonomy" id="414004"/>
    <lineage>
        <taxon>Archaea</taxon>
        <taxon>Nitrososphaerota</taxon>
        <taxon>Candidatus Cenarchaeales</taxon>
        <taxon>Candidatus Cenarchaeaceae</taxon>
        <taxon>Candidatus Cenarchaeum</taxon>
    </lineage>
</organism>
<name>A0RXM2_CENSY</name>
<dbReference type="EMBL" id="DP000238">
    <property type="protein sequence ID" value="ABK78089.1"/>
    <property type="molecule type" value="Genomic_DNA"/>
</dbReference>
<evidence type="ECO:0000313" key="2">
    <source>
        <dbReference type="Proteomes" id="UP000000758"/>
    </source>
</evidence>
<gene>
    <name evidence="1" type="ordered locus">CENSYa_1467</name>
</gene>
<dbReference type="AlphaFoldDB" id="A0RXM2"/>
<keyword evidence="2" id="KW-1185">Reference proteome</keyword>
<protein>
    <submittedName>
        <fullName evidence="1">Uncharacterized protein</fullName>
    </submittedName>
</protein>
<accession>A0RXM2</accession>